<evidence type="ECO:0000256" key="1">
    <source>
        <dbReference type="SAM" id="MobiDB-lite"/>
    </source>
</evidence>
<protein>
    <submittedName>
        <fullName evidence="2 3">Uncharacterized protein</fullName>
    </submittedName>
</protein>
<evidence type="ECO:0000313" key="2">
    <source>
        <dbReference type="EMBL" id="KEH26466.1"/>
    </source>
</evidence>
<proteinExistence type="predicted"/>
<feature type="region of interest" description="Disordered" evidence="1">
    <location>
        <begin position="54"/>
        <end position="80"/>
    </location>
</feature>
<dbReference type="HOGENOM" id="CLU_187137_0_0_1"/>
<reference evidence="2 4" key="2">
    <citation type="journal article" date="2014" name="BMC Genomics">
        <title>An improved genome release (version Mt4.0) for the model legume Medicago truncatula.</title>
        <authorList>
            <person name="Tang H."/>
            <person name="Krishnakumar V."/>
            <person name="Bidwell S."/>
            <person name="Rosen B."/>
            <person name="Chan A."/>
            <person name="Zhou S."/>
            <person name="Gentzbittel L."/>
            <person name="Childs K.L."/>
            <person name="Yandell M."/>
            <person name="Gundlach H."/>
            <person name="Mayer K.F."/>
            <person name="Schwartz D.C."/>
            <person name="Town C.D."/>
        </authorList>
    </citation>
    <scope>GENOME REANNOTATION</scope>
    <source>
        <strain evidence="2">A17</strain>
        <strain evidence="3 4">cv. Jemalong A17</strain>
    </source>
</reference>
<reference evidence="2 4" key="1">
    <citation type="journal article" date="2011" name="Nature">
        <title>The Medicago genome provides insight into the evolution of rhizobial symbioses.</title>
        <authorList>
            <person name="Young N.D."/>
            <person name="Debelle F."/>
            <person name="Oldroyd G.E."/>
            <person name="Geurts R."/>
            <person name="Cannon S.B."/>
            <person name="Udvardi M.K."/>
            <person name="Benedito V.A."/>
            <person name="Mayer K.F."/>
            <person name="Gouzy J."/>
            <person name="Schoof H."/>
            <person name="Van de Peer Y."/>
            <person name="Proost S."/>
            <person name="Cook D.R."/>
            <person name="Meyers B.C."/>
            <person name="Spannagl M."/>
            <person name="Cheung F."/>
            <person name="De Mita S."/>
            <person name="Krishnakumar V."/>
            <person name="Gundlach H."/>
            <person name="Zhou S."/>
            <person name="Mudge J."/>
            <person name="Bharti A.K."/>
            <person name="Murray J.D."/>
            <person name="Naoumkina M.A."/>
            <person name="Rosen B."/>
            <person name="Silverstein K.A."/>
            <person name="Tang H."/>
            <person name="Rombauts S."/>
            <person name="Zhao P.X."/>
            <person name="Zhou P."/>
            <person name="Barbe V."/>
            <person name="Bardou P."/>
            <person name="Bechner M."/>
            <person name="Bellec A."/>
            <person name="Berger A."/>
            <person name="Berges H."/>
            <person name="Bidwell S."/>
            <person name="Bisseling T."/>
            <person name="Choisne N."/>
            <person name="Couloux A."/>
            <person name="Denny R."/>
            <person name="Deshpande S."/>
            <person name="Dai X."/>
            <person name="Doyle J.J."/>
            <person name="Dudez A.M."/>
            <person name="Farmer A.D."/>
            <person name="Fouteau S."/>
            <person name="Franken C."/>
            <person name="Gibelin C."/>
            <person name="Gish J."/>
            <person name="Goldstein S."/>
            <person name="Gonzalez A.J."/>
            <person name="Green P.J."/>
            <person name="Hallab A."/>
            <person name="Hartog M."/>
            <person name="Hua A."/>
            <person name="Humphray S.J."/>
            <person name="Jeong D.H."/>
            <person name="Jing Y."/>
            <person name="Jocker A."/>
            <person name="Kenton S.M."/>
            <person name="Kim D.J."/>
            <person name="Klee K."/>
            <person name="Lai H."/>
            <person name="Lang C."/>
            <person name="Lin S."/>
            <person name="Macmil S.L."/>
            <person name="Magdelenat G."/>
            <person name="Matthews L."/>
            <person name="McCorrison J."/>
            <person name="Monaghan E.L."/>
            <person name="Mun J.H."/>
            <person name="Najar F.Z."/>
            <person name="Nicholson C."/>
            <person name="Noirot C."/>
            <person name="O'Bleness M."/>
            <person name="Paule C.R."/>
            <person name="Poulain J."/>
            <person name="Prion F."/>
            <person name="Qin B."/>
            <person name="Qu C."/>
            <person name="Retzel E.F."/>
            <person name="Riddle C."/>
            <person name="Sallet E."/>
            <person name="Samain S."/>
            <person name="Samson N."/>
            <person name="Sanders I."/>
            <person name="Saurat O."/>
            <person name="Scarpelli C."/>
            <person name="Schiex T."/>
            <person name="Segurens B."/>
            <person name="Severin A.J."/>
            <person name="Sherrier D.J."/>
            <person name="Shi R."/>
            <person name="Sims S."/>
            <person name="Singer S.R."/>
            <person name="Sinharoy S."/>
            <person name="Sterck L."/>
            <person name="Viollet A."/>
            <person name="Wang B.B."/>
            <person name="Wang K."/>
            <person name="Wang M."/>
            <person name="Wang X."/>
            <person name="Warfsmann J."/>
            <person name="Weissenbach J."/>
            <person name="White D.D."/>
            <person name="White J.D."/>
            <person name="Wiley G.B."/>
            <person name="Wincker P."/>
            <person name="Xing Y."/>
            <person name="Yang L."/>
            <person name="Yao Z."/>
            <person name="Ying F."/>
            <person name="Zhai J."/>
            <person name="Zhou L."/>
            <person name="Zuber A."/>
            <person name="Denarie J."/>
            <person name="Dixon R.A."/>
            <person name="May G.D."/>
            <person name="Schwartz D.C."/>
            <person name="Rogers J."/>
            <person name="Quetier F."/>
            <person name="Town C.D."/>
            <person name="Roe B.A."/>
        </authorList>
    </citation>
    <scope>NUCLEOTIDE SEQUENCE [LARGE SCALE GENOMIC DNA]</scope>
    <source>
        <strain evidence="2">A17</strain>
        <strain evidence="3 4">cv. Jemalong A17</strain>
    </source>
</reference>
<sequence length="92" mass="10076">MPLENDLNISLDIDLNMSLDIDLEAQPDPYDEGGDVENRETVITGGGTAVLEAQHDPNDDGGAAISEDEHDGDDEFDEGQREYCKTYFVPTT</sequence>
<evidence type="ECO:0000313" key="4">
    <source>
        <dbReference type="Proteomes" id="UP000002051"/>
    </source>
</evidence>
<dbReference type="EMBL" id="CM001222">
    <property type="protein sequence ID" value="KEH26466.1"/>
    <property type="molecule type" value="Genomic_DNA"/>
</dbReference>
<feature type="compositionally biased region" description="Acidic residues" evidence="1">
    <location>
        <begin position="66"/>
        <end position="77"/>
    </location>
</feature>
<organism evidence="2 4">
    <name type="scientific">Medicago truncatula</name>
    <name type="common">Barrel medic</name>
    <name type="synonym">Medicago tribuloides</name>
    <dbReference type="NCBI Taxonomy" id="3880"/>
    <lineage>
        <taxon>Eukaryota</taxon>
        <taxon>Viridiplantae</taxon>
        <taxon>Streptophyta</taxon>
        <taxon>Embryophyta</taxon>
        <taxon>Tracheophyta</taxon>
        <taxon>Spermatophyta</taxon>
        <taxon>Magnoliopsida</taxon>
        <taxon>eudicotyledons</taxon>
        <taxon>Gunneridae</taxon>
        <taxon>Pentapetalae</taxon>
        <taxon>rosids</taxon>
        <taxon>fabids</taxon>
        <taxon>Fabales</taxon>
        <taxon>Fabaceae</taxon>
        <taxon>Papilionoideae</taxon>
        <taxon>50 kb inversion clade</taxon>
        <taxon>NPAAA clade</taxon>
        <taxon>Hologalegina</taxon>
        <taxon>IRL clade</taxon>
        <taxon>Trifolieae</taxon>
        <taxon>Medicago</taxon>
    </lineage>
</organism>
<evidence type="ECO:0000313" key="3">
    <source>
        <dbReference type="EnsemblPlants" id="KEH26466"/>
    </source>
</evidence>
<reference evidence="3" key="3">
    <citation type="submission" date="2015-04" db="UniProtKB">
        <authorList>
            <consortium name="EnsemblPlants"/>
        </authorList>
    </citation>
    <scope>IDENTIFICATION</scope>
    <source>
        <strain evidence="3">cv. Jemalong A17</strain>
    </source>
</reference>
<name>A0A072UAM2_MEDTR</name>
<keyword evidence="4" id="KW-1185">Reference proteome</keyword>
<gene>
    <name evidence="2" type="ordered locus">MTR_6g061100</name>
</gene>
<accession>A0A072UAM2</accession>
<dbReference type="Proteomes" id="UP000002051">
    <property type="component" value="Chromosome 6"/>
</dbReference>
<dbReference type="EnsemblPlants" id="KEH26466">
    <property type="protein sequence ID" value="KEH26466"/>
    <property type="gene ID" value="MTR_6g061100"/>
</dbReference>
<dbReference type="AlphaFoldDB" id="A0A072UAM2"/>